<dbReference type="Proteomes" id="UP000004457">
    <property type="component" value="Unassembled WGS sequence"/>
</dbReference>
<dbReference type="GO" id="GO:0032259">
    <property type="term" value="P:methylation"/>
    <property type="evidence" value="ECO:0007669"/>
    <property type="project" value="UniProtKB-KW"/>
</dbReference>
<dbReference type="eggNOG" id="COG0207">
    <property type="taxonomic scope" value="Bacteria"/>
</dbReference>
<dbReference type="InterPro" id="IPR036926">
    <property type="entry name" value="Thymidate_synth/dCMP_Mease_sf"/>
</dbReference>
<dbReference type="Pfam" id="PF00303">
    <property type="entry name" value="Thymidylat_synt"/>
    <property type="match status" value="1"/>
</dbReference>
<dbReference type="Gene3D" id="3.30.572.10">
    <property type="entry name" value="Thymidylate synthase/dCMP hydroxymethylase domain"/>
    <property type="match status" value="1"/>
</dbReference>
<evidence type="ECO:0000313" key="5">
    <source>
        <dbReference type="EMBL" id="EEG34006.1"/>
    </source>
</evidence>
<dbReference type="PANTHER" id="PTHR11548">
    <property type="entry name" value="THYMIDYLATE SYNTHASE 1"/>
    <property type="match status" value="1"/>
</dbReference>
<keyword evidence="3 5" id="KW-0808">Transferase</keyword>
<protein>
    <recommendedName>
        <fullName evidence="1">thymidylate synthase</fullName>
        <ecNumber evidence="1">2.1.1.45</ecNumber>
    </recommendedName>
</protein>
<name>C0ELR2_NEIFL</name>
<dbReference type="EC" id="2.1.1.45" evidence="1"/>
<evidence type="ECO:0000313" key="6">
    <source>
        <dbReference type="Proteomes" id="UP000004457"/>
    </source>
</evidence>
<dbReference type="SUPFAM" id="SSF55831">
    <property type="entry name" value="Thymidylate synthase/dCMP hydroxymethylase"/>
    <property type="match status" value="1"/>
</dbReference>
<sequence length="309" mass="34941">MQNISPTTTNANILQIGKTEQQYVQLLKDLLDAPLVRNERTGTACHTIINPQSFTYTADDFPALTIRRSYWKSAVAEMLGYIRGYTSAKDFRELGTKTWDANANQNPAWLANPHRAGVDDMGLVYGAVGNSFTGLSFTDIMRAIHARQDNRGLIWSFWNPDVFDKGCLRPCMYSHQFSIVNGTLYLTSTQRSCDVPLGLTFNMIQCWFLLYLVCTLTGLKFGHARHNIVNAHIYENQVDAVREMIANPLLPRSIKFQHVDRMTGRVRMGVEDVDSALLFLNSCDVNDFELLGYDTLDIPVLKNKIPFSV</sequence>
<evidence type="ECO:0000259" key="4">
    <source>
        <dbReference type="Pfam" id="PF00303"/>
    </source>
</evidence>
<proteinExistence type="predicted"/>
<evidence type="ECO:0000256" key="2">
    <source>
        <dbReference type="ARBA" id="ARBA00022603"/>
    </source>
</evidence>
<dbReference type="InterPro" id="IPR045097">
    <property type="entry name" value="Thymidate_synth/dCMP_Mease"/>
</dbReference>
<dbReference type="AlphaFoldDB" id="C0ELR2"/>
<dbReference type="PANTHER" id="PTHR11548:SF9">
    <property type="entry name" value="THYMIDYLATE SYNTHASE"/>
    <property type="match status" value="1"/>
</dbReference>
<reference evidence="5 6" key="1">
    <citation type="submission" date="2009-01" db="EMBL/GenBank/DDBJ databases">
        <authorList>
            <person name="Fulton L."/>
            <person name="Clifton S."/>
            <person name="Chinwalla A.T."/>
            <person name="Mitreva M."/>
            <person name="Sodergren E."/>
            <person name="Weinstock G."/>
            <person name="Clifton S."/>
            <person name="Dooling D.J."/>
            <person name="Fulton B."/>
            <person name="Minx P."/>
            <person name="Pepin K.H."/>
            <person name="Johnson M."/>
            <person name="Bhonagiri V."/>
            <person name="Nash W.E."/>
            <person name="Mardis E.R."/>
            <person name="Wilson R.K."/>
        </authorList>
    </citation>
    <scope>NUCLEOTIDE SEQUENCE [LARGE SCALE GENOMIC DNA]</scope>
    <source>
        <strain evidence="5 6">NRL30031/H210</strain>
    </source>
</reference>
<dbReference type="GO" id="GO:0006231">
    <property type="term" value="P:dTMP biosynthetic process"/>
    <property type="evidence" value="ECO:0007669"/>
    <property type="project" value="InterPro"/>
</dbReference>
<dbReference type="CDD" id="cd00351">
    <property type="entry name" value="TS_Pyrimidine_HMase"/>
    <property type="match status" value="1"/>
</dbReference>
<organism evidence="5 6">
    <name type="scientific">Neisseria flavescens NRL30031/H210</name>
    <dbReference type="NCBI Taxonomy" id="546264"/>
    <lineage>
        <taxon>Bacteria</taxon>
        <taxon>Pseudomonadati</taxon>
        <taxon>Pseudomonadota</taxon>
        <taxon>Betaproteobacteria</taxon>
        <taxon>Neisseriales</taxon>
        <taxon>Neisseriaceae</taxon>
        <taxon>Neisseria</taxon>
    </lineage>
</organism>
<dbReference type="InterPro" id="IPR000398">
    <property type="entry name" value="Thymidylate_synthase"/>
</dbReference>
<evidence type="ECO:0000256" key="1">
    <source>
        <dbReference type="ARBA" id="ARBA00011947"/>
    </source>
</evidence>
<accession>C0ELR2</accession>
<dbReference type="InterPro" id="IPR023451">
    <property type="entry name" value="Thymidate_synth/dCMP_Mease_dom"/>
</dbReference>
<dbReference type="PRINTS" id="PR00108">
    <property type="entry name" value="THYMDSNTHASE"/>
</dbReference>
<dbReference type="EMBL" id="ACEN01000022">
    <property type="protein sequence ID" value="EEG34006.1"/>
    <property type="molecule type" value="Genomic_DNA"/>
</dbReference>
<evidence type="ECO:0000256" key="3">
    <source>
        <dbReference type="ARBA" id="ARBA00022679"/>
    </source>
</evidence>
<keyword evidence="2 5" id="KW-0489">Methyltransferase</keyword>
<comment type="caution">
    <text evidence="5">The sequence shown here is derived from an EMBL/GenBank/DDBJ whole genome shotgun (WGS) entry which is preliminary data.</text>
</comment>
<keyword evidence="6" id="KW-1185">Reference proteome</keyword>
<feature type="domain" description="Thymidylate synthase/dCMP hydroxymethylase" evidence="4">
    <location>
        <begin position="21"/>
        <end position="295"/>
    </location>
</feature>
<gene>
    <name evidence="5" type="primary">thyA</name>
    <name evidence="5" type="ORF">NEIFLAOT_00874</name>
</gene>
<dbReference type="GO" id="GO:0005829">
    <property type="term" value="C:cytosol"/>
    <property type="evidence" value="ECO:0007669"/>
    <property type="project" value="TreeGrafter"/>
</dbReference>
<dbReference type="GO" id="GO:0004799">
    <property type="term" value="F:thymidylate synthase activity"/>
    <property type="evidence" value="ECO:0007669"/>
    <property type="project" value="UniProtKB-EC"/>
</dbReference>